<protein>
    <recommendedName>
        <fullName evidence="6">Tetratricopeptide repeat protein</fullName>
    </recommendedName>
</protein>
<dbReference type="Gene3D" id="1.25.40.10">
    <property type="entry name" value="Tetratricopeptide repeat domain"/>
    <property type="match status" value="1"/>
</dbReference>
<keyword evidence="5" id="KW-1185">Reference proteome</keyword>
<dbReference type="SUPFAM" id="SSF48452">
    <property type="entry name" value="TPR-like"/>
    <property type="match status" value="1"/>
</dbReference>
<feature type="compositionally biased region" description="Polar residues" evidence="2">
    <location>
        <begin position="129"/>
        <end position="143"/>
    </location>
</feature>
<evidence type="ECO:0000256" key="1">
    <source>
        <dbReference type="SAM" id="Coils"/>
    </source>
</evidence>
<feature type="signal peptide" evidence="3">
    <location>
        <begin position="1"/>
        <end position="29"/>
    </location>
</feature>
<accession>A0ABU2ZSJ2</accession>
<sequence length="259" mass="29073">MYLNSKFTRKGFYLLIAFLCIPLKSGALQSNNENSKEPSTELVQNAKEATEQDEVIETIIVEGNNYNDALRAFNRGDFALAEIEFKKNARCAHRMERNKRAFINGLQTSSINNNVQSSASLGGGGGPEGNSTIQTNTTASPVTGGNARRQKSKSQQQELTCENRAYQLYMTALSQIQLGRNEEAEENLEIASFLNKNIYDAHYRLALMQLLRNNKDEAEDRLDNLQDVLKRCRDCEAKPEIVARIQFVEKAIAGEIKLE</sequence>
<comment type="caution">
    <text evidence="4">The sequence shown here is derived from an EMBL/GenBank/DDBJ whole genome shotgun (WGS) entry which is preliminary data.</text>
</comment>
<keyword evidence="1" id="KW-0175">Coiled coil</keyword>
<keyword evidence="3" id="KW-0732">Signal</keyword>
<feature type="chain" id="PRO_5047062879" description="Tetratricopeptide repeat protein" evidence="3">
    <location>
        <begin position="30"/>
        <end position="259"/>
    </location>
</feature>
<organism evidence="4 5">
    <name type="scientific">Glaciecola petra</name>
    <dbReference type="NCBI Taxonomy" id="3075602"/>
    <lineage>
        <taxon>Bacteria</taxon>
        <taxon>Pseudomonadati</taxon>
        <taxon>Pseudomonadota</taxon>
        <taxon>Gammaproteobacteria</taxon>
        <taxon>Alteromonadales</taxon>
        <taxon>Alteromonadaceae</taxon>
        <taxon>Glaciecola</taxon>
    </lineage>
</organism>
<dbReference type="Proteomes" id="UP001253545">
    <property type="component" value="Unassembled WGS sequence"/>
</dbReference>
<dbReference type="EMBL" id="JAVRHX010000003">
    <property type="protein sequence ID" value="MDT0595602.1"/>
    <property type="molecule type" value="Genomic_DNA"/>
</dbReference>
<feature type="region of interest" description="Disordered" evidence="2">
    <location>
        <begin position="114"/>
        <end position="157"/>
    </location>
</feature>
<dbReference type="InterPro" id="IPR011990">
    <property type="entry name" value="TPR-like_helical_dom_sf"/>
</dbReference>
<evidence type="ECO:0000313" key="5">
    <source>
        <dbReference type="Proteomes" id="UP001253545"/>
    </source>
</evidence>
<proteinExistence type="predicted"/>
<gene>
    <name evidence="4" type="ORF">RM552_12160</name>
</gene>
<evidence type="ECO:0008006" key="6">
    <source>
        <dbReference type="Google" id="ProtNLM"/>
    </source>
</evidence>
<dbReference type="RefSeq" id="WP_311369123.1">
    <property type="nucleotide sequence ID" value="NZ_JAVRHX010000003.1"/>
</dbReference>
<reference evidence="4 5" key="1">
    <citation type="submission" date="2023-09" db="EMBL/GenBank/DDBJ databases">
        <authorList>
            <person name="Rey-Velasco X."/>
        </authorList>
    </citation>
    <scope>NUCLEOTIDE SEQUENCE [LARGE SCALE GENOMIC DNA]</scope>
    <source>
        <strain evidence="4 5">P117</strain>
    </source>
</reference>
<name>A0ABU2ZSJ2_9ALTE</name>
<evidence type="ECO:0000313" key="4">
    <source>
        <dbReference type="EMBL" id="MDT0595602.1"/>
    </source>
</evidence>
<evidence type="ECO:0000256" key="2">
    <source>
        <dbReference type="SAM" id="MobiDB-lite"/>
    </source>
</evidence>
<evidence type="ECO:0000256" key="3">
    <source>
        <dbReference type="SAM" id="SignalP"/>
    </source>
</evidence>
<feature type="coiled-coil region" evidence="1">
    <location>
        <begin position="208"/>
        <end position="235"/>
    </location>
</feature>